<evidence type="ECO:0000256" key="2">
    <source>
        <dbReference type="ARBA" id="ARBA00022692"/>
    </source>
</evidence>
<feature type="transmembrane region" description="Helical" evidence="5">
    <location>
        <begin position="60"/>
        <end position="81"/>
    </location>
</feature>
<reference evidence="7 8" key="1">
    <citation type="submission" date="2022-07" db="EMBL/GenBank/DDBJ databases">
        <title>Methylomonas rivi sp. nov., Methylomonas rosea sp. nov., Methylomonas aureus sp. nov. and Methylomonas subterranea sp. nov., four novel methanotrophs isolated from a freshwater creek and the deep terrestrial subsurface.</title>
        <authorList>
            <person name="Abin C."/>
            <person name="Sankaranarayanan K."/>
            <person name="Garner C."/>
            <person name="Sindelar R."/>
            <person name="Kotary K."/>
            <person name="Garner R."/>
            <person name="Barclay S."/>
            <person name="Lawson P."/>
            <person name="Krumholz L."/>
        </authorList>
    </citation>
    <scope>NUCLEOTIDE SEQUENCE [LARGE SCALE GENOMIC DNA]</scope>
    <source>
        <strain evidence="7 8">WSC-7</strain>
    </source>
</reference>
<evidence type="ECO:0000256" key="1">
    <source>
        <dbReference type="ARBA" id="ARBA00004141"/>
    </source>
</evidence>
<evidence type="ECO:0000256" key="3">
    <source>
        <dbReference type="ARBA" id="ARBA00022989"/>
    </source>
</evidence>
<name>A0ABT1TNY4_9GAMM</name>
<keyword evidence="2 5" id="KW-0812">Transmembrane</keyword>
<dbReference type="Proteomes" id="UP001524570">
    <property type="component" value="Unassembled WGS sequence"/>
</dbReference>
<evidence type="ECO:0000313" key="7">
    <source>
        <dbReference type="EMBL" id="MCQ8116250.1"/>
    </source>
</evidence>
<feature type="transmembrane region" description="Helical" evidence="5">
    <location>
        <begin position="200"/>
        <end position="217"/>
    </location>
</feature>
<evidence type="ECO:0000256" key="5">
    <source>
        <dbReference type="SAM" id="Phobius"/>
    </source>
</evidence>
<feature type="transmembrane region" description="Helical" evidence="5">
    <location>
        <begin position="144"/>
        <end position="162"/>
    </location>
</feature>
<keyword evidence="3 5" id="KW-1133">Transmembrane helix</keyword>
<feature type="transmembrane region" description="Helical" evidence="5">
    <location>
        <begin position="254"/>
        <end position="278"/>
    </location>
</feature>
<dbReference type="RefSeq" id="WP_256605508.1">
    <property type="nucleotide sequence ID" value="NZ_JANIBL010000004.1"/>
</dbReference>
<dbReference type="Pfam" id="PF00892">
    <property type="entry name" value="EamA"/>
    <property type="match status" value="2"/>
</dbReference>
<feature type="transmembrane region" description="Helical" evidence="5">
    <location>
        <begin position="119"/>
        <end position="137"/>
    </location>
</feature>
<accession>A0ABT1TNY4</accession>
<gene>
    <name evidence="7" type="ORF">NP589_02355</name>
</gene>
<dbReference type="SUPFAM" id="SSF103481">
    <property type="entry name" value="Multidrug resistance efflux transporter EmrE"/>
    <property type="match status" value="2"/>
</dbReference>
<comment type="subcellular location">
    <subcellularLocation>
        <location evidence="1">Membrane</location>
        <topology evidence="1">Multi-pass membrane protein</topology>
    </subcellularLocation>
</comment>
<evidence type="ECO:0000313" key="8">
    <source>
        <dbReference type="Proteomes" id="UP001524570"/>
    </source>
</evidence>
<dbReference type="InterPro" id="IPR000620">
    <property type="entry name" value="EamA_dom"/>
</dbReference>
<proteinExistence type="predicted"/>
<comment type="caution">
    <text evidence="7">The sequence shown here is derived from an EMBL/GenBank/DDBJ whole genome shotgun (WGS) entry which is preliminary data.</text>
</comment>
<organism evidence="7 8">
    <name type="scientific">Methylomonas rosea</name>
    <dbReference type="NCBI Taxonomy" id="2952227"/>
    <lineage>
        <taxon>Bacteria</taxon>
        <taxon>Pseudomonadati</taxon>
        <taxon>Pseudomonadota</taxon>
        <taxon>Gammaproteobacteria</taxon>
        <taxon>Methylococcales</taxon>
        <taxon>Methylococcaceae</taxon>
        <taxon>Methylomonas</taxon>
    </lineage>
</organism>
<keyword evidence="8" id="KW-1185">Reference proteome</keyword>
<protein>
    <submittedName>
        <fullName evidence="7">DMT family transporter</fullName>
    </submittedName>
</protein>
<feature type="transmembrane region" description="Helical" evidence="5">
    <location>
        <begin position="284"/>
        <end position="303"/>
    </location>
</feature>
<keyword evidence="4 5" id="KW-0472">Membrane</keyword>
<sequence length="304" mass="32251">MPADTNQPKSIQTPNPILPPSNSRLGLIYMLVACVLFSVMNAGAYAIGLFDTGLPPSMISFIRILANLLILTVPALIGGRLRGLFGDARPSLWLRGLFGSTALMLSFAAIARIGPGESAFLTASSGVFVMLLGPLVLGQKNSLLVWLAIIGSFSGVSLLFDLENSHNLFGQAMALLAGLLSALAYLMVARAGRSNTPQTVIFYFCLVGLVLHGFYFARFGYRLPGSPESWGLLLLVGLSGSGAQHYMTRAYQAAPAALVSSIGYLAPVLSLAWSVLLFEQIPGQTALLGTALILVFGVMLPFLR</sequence>
<feature type="transmembrane region" description="Helical" evidence="5">
    <location>
        <begin position="168"/>
        <end position="188"/>
    </location>
</feature>
<feature type="transmembrane region" description="Helical" evidence="5">
    <location>
        <begin position="27"/>
        <end position="48"/>
    </location>
</feature>
<dbReference type="PANTHER" id="PTHR22911">
    <property type="entry name" value="ACYL-MALONYL CONDENSING ENZYME-RELATED"/>
    <property type="match status" value="1"/>
</dbReference>
<evidence type="ECO:0000259" key="6">
    <source>
        <dbReference type="Pfam" id="PF00892"/>
    </source>
</evidence>
<dbReference type="InterPro" id="IPR037185">
    <property type="entry name" value="EmrE-like"/>
</dbReference>
<feature type="transmembrane region" description="Helical" evidence="5">
    <location>
        <begin position="93"/>
        <end position="113"/>
    </location>
</feature>
<feature type="domain" description="EamA" evidence="6">
    <location>
        <begin position="169"/>
        <end position="295"/>
    </location>
</feature>
<evidence type="ECO:0000256" key="4">
    <source>
        <dbReference type="ARBA" id="ARBA00023136"/>
    </source>
</evidence>
<dbReference type="PANTHER" id="PTHR22911:SF6">
    <property type="entry name" value="SOLUTE CARRIER FAMILY 35 MEMBER G1"/>
    <property type="match status" value="1"/>
</dbReference>
<feature type="domain" description="EamA" evidence="6">
    <location>
        <begin position="25"/>
        <end position="160"/>
    </location>
</feature>
<dbReference type="EMBL" id="JANIBL010000004">
    <property type="protein sequence ID" value="MCQ8116250.1"/>
    <property type="molecule type" value="Genomic_DNA"/>
</dbReference>